<dbReference type="Proteomes" id="UP001317001">
    <property type="component" value="Chromosome"/>
</dbReference>
<evidence type="ECO:0000313" key="1">
    <source>
        <dbReference type="EMBL" id="UUV21245.1"/>
    </source>
</evidence>
<accession>A0ABY5NRN7</accession>
<protein>
    <submittedName>
        <fullName evidence="1">Uncharacterized protein</fullName>
    </submittedName>
</protein>
<keyword evidence="2" id="KW-1185">Reference proteome</keyword>
<evidence type="ECO:0000313" key="2">
    <source>
        <dbReference type="Proteomes" id="UP001317001"/>
    </source>
</evidence>
<sequence length="172" mass="20442">MNKEEKQKNSYLNQLKAEFPEFDTEDKKIFELTETDFPFSWKDPLKAADNVLKMLARHMSLNHKRIELMFYEQYPEDDVENPSSIFLRFKNEKKSTLTDYQSPVKRYSLNFNASVFEYADWVIAAIAHELCYLKLLENGNFDLTDEKLIEVATIYFGFGKIQLVSYENYKKK</sequence>
<organism evidence="1 2">
    <name type="scientific">Paenimyroides aestuarii</name>
    <dbReference type="NCBI Taxonomy" id="2968490"/>
    <lineage>
        <taxon>Bacteria</taxon>
        <taxon>Pseudomonadati</taxon>
        <taxon>Bacteroidota</taxon>
        <taxon>Flavobacteriia</taxon>
        <taxon>Flavobacteriales</taxon>
        <taxon>Flavobacteriaceae</taxon>
        <taxon>Paenimyroides</taxon>
    </lineage>
</organism>
<proteinExistence type="predicted"/>
<dbReference type="RefSeq" id="WP_257499170.1">
    <property type="nucleotide sequence ID" value="NZ_CP102382.1"/>
</dbReference>
<reference evidence="1 2" key="1">
    <citation type="submission" date="2022-08" db="EMBL/GenBank/DDBJ databases">
        <title>Myroides zhujiangensis sp. nov., a novel bacterium isolated from sediment in the Pearl River Estuary.</title>
        <authorList>
            <person name="Cui L."/>
        </authorList>
    </citation>
    <scope>NUCLEOTIDE SEQUENCE [LARGE SCALE GENOMIC DNA]</scope>
    <source>
        <strain evidence="1 2">SCSIO 72103</strain>
    </source>
</reference>
<gene>
    <name evidence="1" type="ORF">NPX36_13095</name>
</gene>
<name>A0ABY5NRN7_9FLAO</name>
<dbReference type="EMBL" id="CP102382">
    <property type="protein sequence ID" value="UUV21245.1"/>
    <property type="molecule type" value="Genomic_DNA"/>
</dbReference>